<dbReference type="PANTHER" id="PTHR43513">
    <property type="entry name" value="DIHYDROOROTATE DEHYDROGENASE B (NAD(+)), ELECTRON TRANSFER SUBUNIT"/>
    <property type="match status" value="1"/>
</dbReference>
<comment type="caution">
    <text evidence="2">The sequence shown here is derived from an EMBL/GenBank/DDBJ whole genome shotgun (WGS) entry which is preliminary data.</text>
</comment>
<name>A0A917BL34_9MICO</name>
<dbReference type="PROSITE" id="PS00197">
    <property type="entry name" value="2FE2S_FER_1"/>
    <property type="match status" value="1"/>
</dbReference>
<dbReference type="Pfam" id="PF10418">
    <property type="entry name" value="DHODB_Fe-S_bind"/>
    <property type="match status" value="1"/>
</dbReference>
<keyword evidence="3" id="KW-1185">Reference proteome</keyword>
<dbReference type="EMBL" id="BMEM01000001">
    <property type="protein sequence ID" value="GGF48457.1"/>
    <property type="molecule type" value="Genomic_DNA"/>
</dbReference>
<dbReference type="SUPFAM" id="SSF52343">
    <property type="entry name" value="Ferredoxin reductase-like, C-terminal NADP-linked domain"/>
    <property type="match status" value="1"/>
</dbReference>
<feature type="domain" description="Dihydroorotate dehydrogenase electron transfer subunit iron-sulphur cluster binding" evidence="1">
    <location>
        <begin position="229"/>
        <end position="268"/>
    </location>
</feature>
<dbReference type="AlphaFoldDB" id="A0A917BL34"/>
<dbReference type="RefSeq" id="WP_188429271.1">
    <property type="nucleotide sequence ID" value="NZ_BAABKH010000005.1"/>
</dbReference>
<organism evidence="2 3">
    <name type="scientific">Ornithinimicrobium tianjinense</name>
    <dbReference type="NCBI Taxonomy" id="1195761"/>
    <lineage>
        <taxon>Bacteria</taxon>
        <taxon>Bacillati</taxon>
        <taxon>Actinomycetota</taxon>
        <taxon>Actinomycetes</taxon>
        <taxon>Micrococcales</taxon>
        <taxon>Ornithinimicrobiaceae</taxon>
        <taxon>Ornithinimicrobium</taxon>
    </lineage>
</organism>
<proteinExistence type="predicted"/>
<reference evidence="2" key="1">
    <citation type="journal article" date="2014" name="Int. J. Syst. Evol. Microbiol.">
        <title>Complete genome sequence of Corynebacterium casei LMG S-19264T (=DSM 44701T), isolated from a smear-ripened cheese.</title>
        <authorList>
            <consortium name="US DOE Joint Genome Institute (JGI-PGF)"/>
            <person name="Walter F."/>
            <person name="Albersmeier A."/>
            <person name="Kalinowski J."/>
            <person name="Ruckert C."/>
        </authorList>
    </citation>
    <scope>NUCLEOTIDE SEQUENCE</scope>
    <source>
        <strain evidence="2">CGMCC 1.12160</strain>
    </source>
</reference>
<dbReference type="InterPro" id="IPR050353">
    <property type="entry name" value="PyrK_electron_transfer"/>
</dbReference>
<accession>A0A917BL34</accession>
<dbReference type="GO" id="GO:0051537">
    <property type="term" value="F:2 iron, 2 sulfur cluster binding"/>
    <property type="evidence" value="ECO:0007669"/>
    <property type="project" value="InterPro"/>
</dbReference>
<dbReference type="PANTHER" id="PTHR43513:SF3">
    <property type="entry name" value="DIHYDROOROTATE DEHYDROGENASE B (NAD(+)), ELECTRON TRANSFER SUBUNIT-RELATED"/>
    <property type="match status" value="1"/>
</dbReference>
<protein>
    <recommendedName>
        <fullName evidence="1">Dihydroorotate dehydrogenase electron transfer subunit iron-sulphur cluster binding domain-containing protein</fullName>
    </recommendedName>
</protein>
<dbReference type="InterPro" id="IPR039261">
    <property type="entry name" value="FNR_nucleotide-bd"/>
</dbReference>
<sequence length="274" mass="28333">MTTGQAATPPGAAARARAATVTAVRAAGAHDVVSLRVPDAEPWGRCRPGQFVVVPVGPGAGSVLPEVHWVAGVHGDPVHGTTVELLLPVDRGTEPGEEWRLLGPMGRGFAPPAQPVPVLLVGHEGGAVPLRWLAEQLRDRGCPVHVLLSASDPELHLDLVHLRRYARSVVLALPEDLPAALERLLDDPAVDPAVVYAAAPRPVLREVAVAGLGRQRVVRVAALDLEAPVVCGTGLCGSCDLEVGDGAEGSGGVLRPCLEGPVVPGELLVDGPTR</sequence>
<evidence type="ECO:0000313" key="2">
    <source>
        <dbReference type="EMBL" id="GGF48457.1"/>
    </source>
</evidence>
<evidence type="ECO:0000313" key="3">
    <source>
        <dbReference type="Proteomes" id="UP000605670"/>
    </source>
</evidence>
<dbReference type="InterPro" id="IPR006058">
    <property type="entry name" value="2Fe2S_fd_BS"/>
</dbReference>
<gene>
    <name evidence="2" type="ORF">GCM10011366_15350</name>
</gene>
<evidence type="ECO:0000259" key="1">
    <source>
        <dbReference type="Pfam" id="PF10418"/>
    </source>
</evidence>
<dbReference type="InterPro" id="IPR019480">
    <property type="entry name" value="Dihydroorotate_DH_Fe-S-bd"/>
</dbReference>
<reference evidence="2" key="2">
    <citation type="submission" date="2020-09" db="EMBL/GenBank/DDBJ databases">
        <authorList>
            <person name="Sun Q."/>
            <person name="Zhou Y."/>
        </authorList>
    </citation>
    <scope>NUCLEOTIDE SEQUENCE</scope>
    <source>
        <strain evidence="2">CGMCC 1.12160</strain>
    </source>
</reference>
<dbReference type="Proteomes" id="UP000605670">
    <property type="component" value="Unassembled WGS sequence"/>
</dbReference>